<dbReference type="AlphaFoldDB" id="A0A3Q9IAP6"/>
<dbReference type="PANTHER" id="PTHR30086:SF20">
    <property type="entry name" value="ARGININE EXPORTER PROTEIN ARGO-RELATED"/>
    <property type="match status" value="1"/>
</dbReference>
<name>A0A3Q9IAP6_9BACL</name>
<feature type="transmembrane region" description="Helical" evidence="6">
    <location>
        <begin position="64"/>
        <end position="85"/>
    </location>
</feature>
<evidence type="ECO:0000313" key="8">
    <source>
        <dbReference type="Proteomes" id="UP000270678"/>
    </source>
</evidence>
<dbReference type="OrthoDB" id="198428at2"/>
<sequence length="194" mass="21893">MSWLSFILFVVITSFTPGPNNFVAMNYAQKFGLRRIISYCCGVAGGFFLIILLSSIFNRLLTKFMPVIELPLTIFGAAYMLYLAFKIVTSKNYESRSVNEVRNLFIVGILLQFINPKGILFGITVVSAFILPYYDSYSSYFAFALLLGTIGLLSTFSWGLFGTVFQRLILNHQKIFNVVMAIMLVYSAISIMIK</sequence>
<dbReference type="Pfam" id="PF01810">
    <property type="entry name" value="LysE"/>
    <property type="match status" value="1"/>
</dbReference>
<keyword evidence="4 6" id="KW-1133">Transmembrane helix</keyword>
<evidence type="ECO:0000256" key="4">
    <source>
        <dbReference type="ARBA" id="ARBA00022989"/>
    </source>
</evidence>
<comment type="subcellular location">
    <subcellularLocation>
        <location evidence="1">Cell membrane</location>
        <topology evidence="1">Multi-pass membrane protein</topology>
    </subcellularLocation>
</comment>
<dbReference type="GO" id="GO:0015171">
    <property type="term" value="F:amino acid transmembrane transporter activity"/>
    <property type="evidence" value="ECO:0007669"/>
    <property type="project" value="TreeGrafter"/>
</dbReference>
<protein>
    <submittedName>
        <fullName evidence="7">Lysine transporter LysE</fullName>
    </submittedName>
</protein>
<feature type="transmembrane region" description="Helical" evidence="6">
    <location>
        <begin position="140"/>
        <end position="163"/>
    </location>
</feature>
<evidence type="ECO:0000256" key="2">
    <source>
        <dbReference type="ARBA" id="ARBA00022475"/>
    </source>
</evidence>
<feature type="transmembrane region" description="Helical" evidence="6">
    <location>
        <begin position="105"/>
        <end position="134"/>
    </location>
</feature>
<evidence type="ECO:0000256" key="5">
    <source>
        <dbReference type="ARBA" id="ARBA00023136"/>
    </source>
</evidence>
<proteinExistence type="predicted"/>
<dbReference type="InterPro" id="IPR001123">
    <property type="entry name" value="LeuE-type"/>
</dbReference>
<dbReference type="Proteomes" id="UP000270678">
    <property type="component" value="Chromosome"/>
</dbReference>
<keyword evidence="8" id="KW-1185">Reference proteome</keyword>
<dbReference type="GO" id="GO:0005886">
    <property type="term" value="C:plasma membrane"/>
    <property type="evidence" value="ECO:0007669"/>
    <property type="project" value="UniProtKB-SubCell"/>
</dbReference>
<gene>
    <name evidence="7" type="ORF">EI981_10945</name>
</gene>
<accession>A0A3Q9IAP6</accession>
<feature type="transmembrane region" description="Helical" evidence="6">
    <location>
        <begin position="175"/>
        <end position="193"/>
    </location>
</feature>
<evidence type="ECO:0000256" key="3">
    <source>
        <dbReference type="ARBA" id="ARBA00022692"/>
    </source>
</evidence>
<dbReference type="GO" id="GO:0033228">
    <property type="term" value="P:cysteine export across plasma membrane"/>
    <property type="evidence" value="ECO:0007669"/>
    <property type="project" value="TreeGrafter"/>
</dbReference>
<organism evidence="7 8">
    <name type="scientific">Paenibacillus lutimineralis</name>
    <dbReference type="NCBI Taxonomy" id="2707005"/>
    <lineage>
        <taxon>Bacteria</taxon>
        <taxon>Bacillati</taxon>
        <taxon>Bacillota</taxon>
        <taxon>Bacilli</taxon>
        <taxon>Bacillales</taxon>
        <taxon>Paenibacillaceae</taxon>
        <taxon>Paenibacillus</taxon>
    </lineage>
</organism>
<evidence type="ECO:0000256" key="6">
    <source>
        <dbReference type="SAM" id="Phobius"/>
    </source>
</evidence>
<dbReference type="KEGG" id="plut:EI981_10945"/>
<feature type="transmembrane region" description="Helical" evidence="6">
    <location>
        <begin position="6"/>
        <end position="24"/>
    </location>
</feature>
<keyword evidence="3 6" id="KW-0812">Transmembrane</keyword>
<dbReference type="EMBL" id="CP034346">
    <property type="protein sequence ID" value="AZS14926.1"/>
    <property type="molecule type" value="Genomic_DNA"/>
</dbReference>
<dbReference type="PANTHER" id="PTHR30086">
    <property type="entry name" value="ARGININE EXPORTER PROTEIN ARGO"/>
    <property type="match status" value="1"/>
</dbReference>
<evidence type="ECO:0000313" key="7">
    <source>
        <dbReference type="EMBL" id="AZS14926.1"/>
    </source>
</evidence>
<keyword evidence="2" id="KW-1003">Cell membrane</keyword>
<evidence type="ECO:0000256" key="1">
    <source>
        <dbReference type="ARBA" id="ARBA00004651"/>
    </source>
</evidence>
<keyword evidence="5 6" id="KW-0472">Membrane</keyword>
<dbReference type="RefSeq" id="WP_126998042.1">
    <property type="nucleotide sequence ID" value="NZ_CP034346.1"/>
</dbReference>
<reference evidence="8" key="1">
    <citation type="submission" date="2018-12" db="EMBL/GenBank/DDBJ databases">
        <title>Complete genome sequence of Paenibacillus sp. MBLB1234.</title>
        <authorList>
            <person name="Nam Y.-D."/>
            <person name="Kang J."/>
            <person name="Chung W.-H."/>
            <person name="Park Y.S."/>
        </authorList>
    </citation>
    <scope>NUCLEOTIDE SEQUENCE [LARGE SCALE GENOMIC DNA]</scope>
    <source>
        <strain evidence="8">MBLB1234</strain>
    </source>
</reference>
<feature type="transmembrane region" description="Helical" evidence="6">
    <location>
        <begin position="36"/>
        <end position="58"/>
    </location>
</feature>